<comment type="caution">
    <text evidence="2">The sequence shown here is derived from an EMBL/GenBank/DDBJ whole genome shotgun (WGS) entry which is preliminary data.</text>
</comment>
<proteinExistence type="predicted"/>
<feature type="transmembrane region" description="Helical" evidence="1">
    <location>
        <begin position="221"/>
        <end position="239"/>
    </location>
</feature>
<gene>
    <name evidence="2" type="ORF">ACEZDE_26075</name>
</gene>
<name>A0ABV6W258_9ACTN</name>
<keyword evidence="3" id="KW-1185">Reference proteome</keyword>
<reference evidence="2 3" key="1">
    <citation type="submission" date="2024-09" db="EMBL/GenBank/DDBJ databases">
        <authorList>
            <person name="Lee S.D."/>
        </authorList>
    </citation>
    <scope>NUCLEOTIDE SEQUENCE [LARGE SCALE GENOMIC DNA]</scope>
    <source>
        <strain evidence="2 3">N8-3</strain>
    </source>
</reference>
<dbReference type="EMBL" id="JBHFAB010000023">
    <property type="protein sequence ID" value="MFC1420079.1"/>
    <property type="molecule type" value="Genomic_DNA"/>
</dbReference>
<feature type="transmembrane region" description="Helical" evidence="1">
    <location>
        <begin position="144"/>
        <end position="163"/>
    </location>
</feature>
<keyword evidence="1" id="KW-0472">Membrane</keyword>
<feature type="transmembrane region" description="Helical" evidence="1">
    <location>
        <begin position="72"/>
        <end position="94"/>
    </location>
</feature>
<feature type="transmembrane region" description="Helical" evidence="1">
    <location>
        <begin position="184"/>
        <end position="209"/>
    </location>
</feature>
<protein>
    <submittedName>
        <fullName evidence="2">Uncharacterized protein</fullName>
    </submittedName>
</protein>
<dbReference type="Proteomes" id="UP001592531">
    <property type="component" value="Unassembled WGS sequence"/>
</dbReference>
<feature type="transmembrane region" description="Helical" evidence="1">
    <location>
        <begin position="6"/>
        <end position="27"/>
    </location>
</feature>
<sequence>MITTGAFAVGILASLAATVRGAFILRSHGREAIMGIARTSRWAAGMLMIGLCALLAVEGGVIDADGHSIHQAAWLCIRFSVIGSAVALQSMAVIWSWEEPKRHANIRLAIAGTAMAGMLALLLTHPEHLYVIHNARHPEVALYLLLYAAVVVFAARDIAWAEVDAARWQKRRGAGSRRWLTGHMLGAAGGVVLAVYGGVVAVYATAMWAGANWYTDTIREGANLELLTFVVLTIAGMIFKSLGAAARNRTAAPAA</sequence>
<evidence type="ECO:0000313" key="3">
    <source>
        <dbReference type="Proteomes" id="UP001592531"/>
    </source>
</evidence>
<accession>A0ABV6W258</accession>
<dbReference type="RefSeq" id="WP_380540622.1">
    <property type="nucleotide sequence ID" value="NZ_JBHFAB010000023.1"/>
</dbReference>
<feature type="transmembrane region" description="Helical" evidence="1">
    <location>
        <begin position="39"/>
        <end position="57"/>
    </location>
</feature>
<evidence type="ECO:0000313" key="2">
    <source>
        <dbReference type="EMBL" id="MFC1420079.1"/>
    </source>
</evidence>
<organism evidence="2 3">
    <name type="scientific">Streptacidiphilus cavernicola</name>
    <dbReference type="NCBI Taxonomy" id="3342716"/>
    <lineage>
        <taxon>Bacteria</taxon>
        <taxon>Bacillati</taxon>
        <taxon>Actinomycetota</taxon>
        <taxon>Actinomycetes</taxon>
        <taxon>Kitasatosporales</taxon>
        <taxon>Streptomycetaceae</taxon>
        <taxon>Streptacidiphilus</taxon>
    </lineage>
</organism>
<feature type="transmembrane region" description="Helical" evidence="1">
    <location>
        <begin position="106"/>
        <end position="124"/>
    </location>
</feature>
<evidence type="ECO:0000256" key="1">
    <source>
        <dbReference type="SAM" id="Phobius"/>
    </source>
</evidence>
<keyword evidence="1" id="KW-1133">Transmembrane helix</keyword>
<keyword evidence="1" id="KW-0812">Transmembrane</keyword>